<evidence type="ECO:0008006" key="4">
    <source>
        <dbReference type="Google" id="ProtNLM"/>
    </source>
</evidence>
<name>A0A6A7CDV6_9PEZI</name>
<accession>A0A6A7CDV6</accession>
<feature type="signal peptide" evidence="1">
    <location>
        <begin position="1"/>
        <end position="31"/>
    </location>
</feature>
<dbReference type="EMBL" id="MU005957">
    <property type="protein sequence ID" value="KAF2864528.1"/>
    <property type="molecule type" value="Genomic_DNA"/>
</dbReference>
<evidence type="ECO:0000313" key="2">
    <source>
        <dbReference type="EMBL" id="KAF2864528.1"/>
    </source>
</evidence>
<dbReference type="Proteomes" id="UP000799421">
    <property type="component" value="Unassembled WGS sequence"/>
</dbReference>
<proteinExistence type="predicted"/>
<organism evidence="2 3">
    <name type="scientific">Piedraia hortae CBS 480.64</name>
    <dbReference type="NCBI Taxonomy" id="1314780"/>
    <lineage>
        <taxon>Eukaryota</taxon>
        <taxon>Fungi</taxon>
        <taxon>Dikarya</taxon>
        <taxon>Ascomycota</taxon>
        <taxon>Pezizomycotina</taxon>
        <taxon>Dothideomycetes</taxon>
        <taxon>Dothideomycetidae</taxon>
        <taxon>Capnodiales</taxon>
        <taxon>Piedraiaceae</taxon>
        <taxon>Piedraia</taxon>
    </lineage>
</organism>
<evidence type="ECO:0000313" key="3">
    <source>
        <dbReference type="Proteomes" id="UP000799421"/>
    </source>
</evidence>
<feature type="chain" id="PRO_5025619298" description="Secreted protein" evidence="1">
    <location>
        <begin position="32"/>
        <end position="134"/>
    </location>
</feature>
<gene>
    <name evidence="2" type="ORF">K470DRAFT_261384</name>
</gene>
<dbReference type="AlphaFoldDB" id="A0A6A7CDV6"/>
<reference evidence="2" key="1">
    <citation type="journal article" date="2020" name="Stud. Mycol.">
        <title>101 Dothideomycetes genomes: a test case for predicting lifestyles and emergence of pathogens.</title>
        <authorList>
            <person name="Haridas S."/>
            <person name="Albert R."/>
            <person name="Binder M."/>
            <person name="Bloem J."/>
            <person name="Labutti K."/>
            <person name="Salamov A."/>
            <person name="Andreopoulos B."/>
            <person name="Baker S."/>
            <person name="Barry K."/>
            <person name="Bills G."/>
            <person name="Bluhm B."/>
            <person name="Cannon C."/>
            <person name="Castanera R."/>
            <person name="Culley D."/>
            <person name="Daum C."/>
            <person name="Ezra D."/>
            <person name="Gonzalez J."/>
            <person name="Henrissat B."/>
            <person name="Kuo A."/>
            <person name="Liang C."/>
            <person name="Lipzen A."/>
            <person name="Lutzoni F."/>
            <person name="Magnuson J."/>
            <person name="Mondo S."/>
            <person name="Nolan M."/>
            <person name="Ohm R."/>
            <person name="Pangilinan J."/>
            <person name="Park H.-J."/>
            <person name="Ramirez L."/>
            <person name="Alfaro M."/>
            <person name="Sun H."/>
            <person name="Tritt A."/>
            <person name="Yoshinaga Y."/>
            <person name="Zwiers L.-H."/>
            <person name="Turgeon B."/>
            <person name="Goodwin S."/>
            <person name="Spatafora J."/>
            <person name="Crous P."/>
            <person name="Grigoriev I."/>
        </authorList>
    </citation>
    <scope>NUCLEOTIDE SEQUENCE</scope>
    <source>
        <strain evidence="2">CBS 480.64</strain>
    </source>
</reference>
<keyword evidence="3" id="KW-1185">Reference proteome</keyword>
<sequence>MTTSCLMALRPSMFLSALAVLTLTAIPHAQGHGWACLGLGDTVPHAPAVATGSSSSAPLKRPHGRSTDVARTVPKNCSFCHTSGCCISRNRRNISEPVDAAEVNISEQPARAARCRTRGHISTTATFHMANDYN</sequence>
<evidence type="ECO:0000256" key="1">
    <source>
        <dbReference type="SAM" id="SignalP"/>
    </source>
</evidence>
<protein>
    <recommendedName>
        <fullName evidence="4">Secreted protein</fullName>
    </recommendedName>
</protein>
<keyword evidence="1" id="KW-0732">Signal</keyword>